<dbReference type="Proteomes" id="UP001279734">
    <property type="component" value="Unassembled WGS sequence"/>
</dbReference>
<gene>
    <name evidence="2" type="ORF">Nepgr_005349</name>
</gene>
<feature type="transmembrane region" description="Helical" evidence="1">
    <location>
        <begin position="161"/>
        <end position="181"/>
    </location>
</feature>
<organism evidence="2 3">
    <name type="scientific">Nepenthes gracilis</name>
    <name type="common">Slender pitcher plant</name>
    <dbReference type="NCBI Taxonomy" id="150966"/>
    <lineage>
        <taxon>Eukaryota</taxon>
        <taxon>Viridiplantae</taxon>
        <taxon>Streptophyta</taxon>
        <taxon>Embryophyta</taxon>
        <taxon>Tracheophyta</taxon>
        <taxon>Spermatophyta</taxon>
        <taxon>Magnoliopsida</taxon>
        <taxon>eudicotyledons</taxon>
        <taxon>Gunneridae</taxon>
        <taxon>Pentapetalae</taxon>
        <taxon>Caryophyllales</taxon>
        <taxon>Nepenthaceae</taxon>
        <taxon>Nepenthes</taxon>
    </lineage>
</organism>
<keyword evidence="3" id="KW-1185">Reference proteome</keyword>
<evidence type="ECO:0000313" key="3">
    <source>
        <dbReference type="Proteomes" id="UP001279734"/>
    </source>
</evidence>
<protein>
    <submittedName>
        <fullName evidence="2">Uncharacterized protein</fullName>
    </submittedName>
</protein>
<feature type="transmembrane region" description="Helical" evidence="1">
    <location>
        <begin position="120"/>
        <end position="146"/>
    </location>
</feature>
<sequence>MFGPILQGFRHPPICAAKVSESDAGTTEHVCGHRQEIHFGGSSQHHEHAAFAPSPLGLDVDGASMVSHVEMNHQSPNRNMSNVPSPGAKLGLSVERGDDLKGLSWSSVVTKNTFGVLCRFWLLGAFLVVLNPLGAAFIGGLCFFWVPFPPMEVEFCSLRDIALFLDFGFFGSGVQICKVISNVFARADFGKALESWNLCSRSLGLELLEICWVGLSTLW</sequence>
<dbReference type="AlphaFoldDB" id="A0AAD3XGB0"/>
<keyword evidence="1" id="KW-0812">Transmembrane</keyword>
<dbReference type="EMBL" id="BSYO01000004">
    <property type="protein sequence ID" value="GMH03510.1"/>
    <property type="molecule type" value="Genomic_DNA"/>
</dbReference>
<comment type="caution">
    <text evidence="2">The sequence shown here is derived from an EMBL/GenBank/DDBJ whole genome shotgun (WGS) entry which is preliminary data.</text>
</comment>
<keyword evidence="1" id="KW-0472">Membrane</keyword>
<reference evidence="2" key="1">
    <citation type="submission" date="2023-05" db="EMBL/GenBank/DDBJ databases">
        <title>Nepenthes gracilis genome sequencing.</title>
        <authorList>
            <person name="Fukushima K."/>
        </authorList>
    </citation>
    <scope>NUCLEOTIDE SEQUENCE</scope>
    <source>
        <strain evidence="2">SING2019-196</strain>
    </source>
</reference>
<keyword evidence="1" id="KW-1133">Transmembrane helix</keyword>
<accession>A0AAD3XGB0</accession>
<evidence type="ECO:0000313" key="2">
    <source>
        <dbReference type="EMBL" id="GMH03510.1"/>
    </source>
</evidence>
<proteinExistence type="predicted"/>
<evidence type="ECO:0000256" key="1">
    <source>
        <dbReference type="SAM" id="Phobius"/>
    </source>
</evidence>
<name>A0AAD3XGB0_NEPGR</name>